<name>A0A2G8YQQ2_ECOLX</name>
<proteinExistence type="predicted"/>
<evidence type="ECO:0000313" key="2">
    <source>
        <dbReference type="Proteomes" id="UP000284508"/>
    </source>
</evidence>
<gene>
    <name evidence="1" type="ORF">D3C88_27090</name>
</gene>
<evidence type="ECO:0000313" key="1">
    <source>
        <dbReference type="EMBL" id="RIB38824.1"/>
    </source>
</evidence>
<organism evidence="1 2">
    <name type="scientific">Escherichia coli</name>
    <dbReference type="NCBI Taxonomy" id="562"/>
    <lineage>
        <taxon>Bacteria</taxon>
        <taxon>Pseudomonadati</taxon>
        <taxon>Pseudomonadota</taxon>
        <taxon>Gammaproteobacteria</taxon>
        <taxon>Enterobacterales</taxon>
        <taxon>Enterobacteriaceae</taxon>
        <taxon>Escherichia</taxon>
    </lineage>
</organism>
<sequence length="79" mass="9171">MVKKKTSRMGTKDNKDFQANLMDYSAVHSIICLTNSLFLMSFPAKFMHVFTVILRCDIALLWRINFSLKLCQHSHLSFS</sequence>
<dbReference type="Proteomes" id="UP000284508">
    <property type="component" value="Unassembled WGS sequence"/>
</dbReference>
<comment type="caution">
    <text evidence="1">The sequence shown here is derived from an EMBL/GenBank/DDBJ whole genome shotgun (WGS) entry which is preliminary data.</text>
</comment>
<protein>
    <submittedName>
        <fullName evidence="1">Uncharacterized protein</fullName>
    </submittedName>
</protein>
<dbReference type="EMBL" id="QXHA01001678">
    <property type="protein sequence ID" value="RIB38824.1"/>
    <property type="molecule type" value="Genomic_DNA"/>
</dbReference>
<reference evidence="1 2" key="1">
    <citation type="journal article" date="2018" name="BMC Microbiol.">
        <title>Genome sequencing of strains of the most prevalent clonal group of O1:K1:H7 Escherichia coli that causes neonatal meningitis in France.</title>
        <authorList>
            <person name="Geslain G."/>
            <person name="Birgy A."/>
            <person name="Adiba S."/>
            <person name="Magnan M."/>
            <person name="Courroux C."/>
            <person name="Levy C."/>
            <person name="Cohen R."/>
            <person name="Bidet P."/>
            <person name="Bonacorsi S."/>
        </authorList>
    </citation>
    <scope>NUCLEOTIDE SEQUENCE [LARGE SCALE GENOMIC DNA]</scope>
    <source>
        <strain evidence="1 2">S308</strain>
    </source>
</reference>
<accession>A0A2G8YQQ2</accession>
<dbReference type="AlphaFoldDB" id="A0A2G8YQQ2"/>